<comment type="caution">
    <text evidence="1">The sequence shown here is derived from an EMBL/GenBank/DDBJ whole genome shotgun (WGS) entry which is preliminary data.</text>
</comment>
<name>A0AAW6SCA0_ENTCL</name>
<evidence type="ECO:0000313" key="1">
    <source>
        <dbReference type="EMBL" id="MDH0198147.1"/>
    </source>
</evidence>
<sequence>MSALKALAAGVVRVFLTVIFDEVFMSTTDTDFMEEQEVFDLLKKKKTAVWRLRKERGFPNPVLTYPSRYSRKAVMKWIEEGGVNRAV</sequence>
<dbReference type="AlphaFoldDB" id="A0AAW6SCA0"/>
<gene>
    <name evidence="1" type="ORF">N7383_21220</name>
</gene>
<dbReference type="RefSeq" id="WP_058688108.1">
    <property type="nucleotide sequence ID" value="NZ_JAODZM010000043.1"/>
</dbReference>
<organism evidence="1 2">
    <name type="scientific">Enterobacter cloacae</name>
    <dbReference type="NCBI Taxonomy" id="550"/>
    <lineage>
        <taxon>Bacteria</taxon>
        <taxon>Pseudomonadati</taxon>
        <taxon>Pseudomonadota</taxon>
        <taxon>Gammaproteobacteria</taxon>
        <taxon>Enterobacterales</taxon>
        <taxon>Enterobacteriaceae</taxon>
        <taxon>Enterobacter</taxon>
        <taxon>Enterobacter cloacae complex</taxon>
    </lineage>
</organism>
<proteinExistence type="predicted"/>
<dbReference type="EMBL" id="JAODZM010000043">
    <property type="protein sequence ID" value="MDH0198147.1"/>
    <property type="molecule type" value="Genomic_DNA"/>
</dbReference>
<evidence type="ECO:0008006" key="3">
    <source>
        <dbReference type="Google" id="ProtNLM"/>
    </source>
</evidence>
<reference evidence="1" key="1">
    <citation type="submission" date="2022-09" db="EMBL/GenBank/DDBJ databases">
        <title>Intensive care unit water sources are persistently colonized with multi-drug resistant bacteria and are the site of extensive horizontal gene transfer of antibiotic resistance genes.</title>
        <authorList>
            <person name="Diorio-Toth L."/>
        </authorList>
    </citation>
    <scope>NUCLEOTIDE SEQUENCE</scope>
    <source>
        <strain evidence="1">GD04139</strain>
    </source>
</reference>
<evidence type="ECO:0000313" key="2">
    <source>
        <dbReference type="Proteomes" id="UP001158360"/>
    </source>
</evidence>
<protein>
    <recommendedName>
        <fullName evidence="3">DNA-binding protein</fullName>
    </recommendedName>
</protein>
<dbReference type="Proteomes" id="UP001158360">
    <property type="component" value="Unassembled WGS sequence"/>
</dbReference>
<accession>A0AAW6SCA0</accession>